<organism evidence="1 2">
    <name type="scientific">Petrolisthes cinctipes</name>
    <name type="common">Flat porcelain crab</name>
    <dbReference type="NCBI Taxonomy" id="88211"/>
    <lineage>
        <taxon>Eukaryota</taxon>
        <taxon>Metazoa</taxon>
        <taxon>Ecdysozoa</taxon>
        <taxon>Arthropoda</taxon>
        <taxon>Crustacea</taxon>
        <taxon>Multicrustacea</taxon>
        <taxon>Malacostraca</taxon>
        <taxon>Eumalacostraca</taxon>
        <taxon>Eucarida</taxon>
        <taxon>Decapoda</taxon>
        <taxon>Pleocyemata</taxon>
        <taxon>Anomura</taxon>
        <taxon>Galatheoidea</taxon>
        <taxon>Porcellanidae</taxon>
        <taxon>Petrolisthes</taxon>
    </lineage>
</organism>
<comment type="caution">
    <text evidence="1">The sequence shown here is derived from an EMBL/GenBank/DDBJ whole genome shotgun (WGS) entry which is preliminary data.</text>
</comment>
<gene>
    <name evidence="1" type="ORF">Pcinc_040292</name>
</gene>
<accession>A0AAE1EKY9</accession>
<protein>
    <submittedName>
        <fullName evidence="1">Uncharacterized protein</fullName>
    </submittedName>
</protein>
<evidence type="ECO:0000313" key="2">
    <source>
        <dbReference type="Proteomes" id="UP001286313"/>
    </source>
</evidence>
<dbReference type="EMBL" id="JAWQEG010007078">
    <property type="protein sequence ID" value="KAK3853151.1"/>
    <property type="molecule type" value="Genomic_DNA"/>
</dbReference>
<keyword evidence="2" id="KW-1185">Reference proteome</keyword>
<reference evidence="1" key="1">
    <citation type="submission" date="2023-10" db="EMBL/GenBank/DDBJ databases">
        <title>Genome assemblies of two species of porcelain crab, Petrolisthes cinctipes and Petrolisthes manimaculis (Anomura: Porcellanidae).</title>
        <authorList>
            <person name="Angst P."/>
        </authorList>
    </citation>
    <scope>NUCLEOTIDE SEQUENCE</scope>
    <source>
        <strain evidence="1">PB745_01</strain>
        <tissue evidence="1">Gill</tissue>
    </source>
</reference>
<proteinExistence type="predicted"/>
<dbReference type="AlphaFoldDB" id="A0AAE1EKY9"/>
<sequence length="78" mass="8912">MAVKLTQQPTLAPDCTTERRFTERVLELAAPPCQPGVYEQYVEEEALRGNFTTTLFTPSSFLWRPVKRQISSHKKGTK</sequence>
<dbReference type="Proteomes" id="UP001286313">
    <property type="component" value="Unassembled WGS sequence"/>
</dbReference>
<name>A0AAE1EKY9_PETCI</name>
<evidence type="ECO:0000313" key="1">
    <source>
        <dbReference type="EMBL" id="KAK3853151.1"/>
    </source>
</evidence>